<keyword evidence="2" id="KW-0862">Zinc</keyword>
<evidence type="ECO:0000256" key="1">
    <source>
        <dbReference type="PIRSR" id="PIRSR015853-1"/>
    </source>
</evidence>
<dbReference type="InterPro" id="IPR007035">
    <property type="entry name" value="Peptidase_M55"/>
</dbReference>
<evidence type="ECO:0000256" key="2">
    <source>
        <dbReference type="PIRSR" id="PIRSR015853-2"/>
    </source>
</evidence>
<feature type="binding site" evidence="2">
    <location>
        <position position="138"/>
    </location>
    <ligand>
        <name>Zn(2+)</name>
        <dbReference type="ChEBI" id="CHEBI:29105"/>
        <label>2</label>
    </ligand>
</feature>
<name>A0A4V4HPQ6_9ACTN</name>
<dbReference type="CDD" id="cd08663">
    <property type="entry name" value="DAP_dppA_1"/>
    <property type="match status" value="1"/>
</dbReference>
<dbReference type="RefSeq" id="WP_136528732.1">
    <property type="nucleotide sequence ID" value="NZ_STGX01000003.1"/>
</dbReference>
<organism evidence="3 4">
    <name type="scientific">Glycomyces paridis</name>
    <dbReference type="NCBI Taxonomy" id="2126555"/>
    <lineage>
        <taxon>Bacteria</taxon>
        <taxon>Bacillati</taxon>
        <taxon>Actinomycetota</taxon>
        <taxon>Actinomycetes</taxon>
        <taxon>Glycomycetales</taxon>
        <taxon>Glycomycetaceae</taxon>
        <taxon>Glycomyces</taxon>
    </lineage>
</organism>
<sequence>MRILISADMEGVTGVTSPSDVIPGTPGWERMRRLFTGDVNAAMRGLGKGLPTGSWSIDVNDAHSTMRNLLLDELNPGAHLISGRHKPLGMMQGLDKRTCEGVVFLGYHAGAGMEGVLAHTYLENTITGVWLDGALASEGRLNAALAAEYGVPVIMVTGDSATIRDAEDYAPKAFGAVVKHHVSRYAAICDSPDLAWREIATVAEAAGRRLVGRHEPVVSSHVIEVEFDASHLADAVTVIPGVEKSAVRQVAFELPTMYEAIRCFKAVTTIASAAMEEKYG</sequence>
<keyword evidence="4" id="KW-1185">Reference proteome</keyword>
<dbReference type="Gene3D" id="3.30.1360.130">
    <property type="entry name" value="Dipeptide transport protein"/>
    <property type="match status" value="1"/>
</dbReference>
<dbReference type="PIRSF" id="PIRSF015853">
    <property type="entry name" value="Pep_DppA"/>
    <property type="match status" value="1"/>
</dbReference>
<keyword evidence="2" id="KW-0479">Metal-binding</keyword>
<dbReference type="InterPro" id="IPR036177">
    <property type="entry name" value="Peptidase_M55_sf"/>
</dbReference>
<dbReference type="Proteomes" id="UP000305792">
    <property type="component" value="Unassembled WGS sequence"/>
</dbReference>
<evidence type="ECO:0000313" key="3">
    <source>
        <dbReference type="EMBL" id="THV30866.1"/>
    </source>
</evidence>
<proteinExistence type="predicted"/>
<evidence type="ECO:0000313" key="4">
    <source>
        <dbReference type="Proteomes" id="UP000305792"/>
    </source>
</evidence>
<dbReference type="OrthoDB" id="9785420at2"/>
<comment type="caution">
    <text evidence="3">The sequence shown here is derived from an EMBL/GenBank/DDBJ whole genome shotgun (WGS) entry which is preliminary data.</text>
</comment>
<feature type="binding site" evidence="2">
    <location>
        <position position="10"/>
    </location>
    <ligand>
        <name>Zn(2+)</name>
        <dbReference type="ChEBI" id="CHEBI:29105"/>
        <label>1</label>
    </ligand>
</feature>
<feature type="binding site" evidence="2">
    <location>
        <position position="8"/>
    </location>
    <ligand>
        <name>Zn(2+)</name>
        <dbReference type="ChEBI" id="CHEBI:29105"/>
        <label>1</label>
    </ligand>
</feature>
<accession>A0A4V4HPQ6</accession>
<protein>
    <submittedName>
        <fullName evidence="3">Peptide ABC transporter substrate-binding protein</fullName>
    </submittedName>
</protein>
<feature type="binding site" evidence="2">
    <location>
        <position position="63"/>
    </location>
    <ligand>
        <name>Zn(2+)</name>
        <dbReference type="ChEBI" id="CHEBI:29105"/>
        <label>2</label>
    </ligand>
</feature>
<dbReference type="Pfam" id="PF04951">
    <property type="entry name" value="Peptidase_M55"/>
    <property type="match status" value="1"/>
</dbReference>
<dbReference type="AlphaFoldDB" id="A0A4V4HPQ6"/>
<dbReference type="SUPFAM" id="SSF63992">
    <property type="entry name" value="Dipeptide transport protein"/>
    <property type="match status" value="1"/>
</dbReference>
<dbReference type="Gene3D" id="3.40.50.10780">
    <property type="entry name" value="Dipeptide transport protein"/>
    <property type="match status" value="1"/>
</dbReference>
<dbReference type="InterPro" id="IPR027476">
    <property type="entry name" value="DppA_N"/>
</dbReference>
<feature type="binding site" evidence="2">
    <location>
        <position position="108"/>
    </location>
    <ligand>
        <name>Zn(2+)</name>
        <dbReference type="ChEBI" id="CHEBI:29105"/>
        <label>2</label>
    </ligand>
</feature>
<reference evidence="3 4" key="1">
    <citation type="journal article" date="2018" name="Int. J. Syst. Evol. Microbiol.">
        <title>Glycomyces paridis sp. nov., isolated from the medicinal plant Paris polyphylla.</title>
        <authorList>
            <person name="Fang X.M."/>
            <person name="Bai J.L."/>
            <person name="Su J."/>
            <person name="Zhao L.L."/>
            <person name="Liu H.Y."/>
            <person name="Ma B.P."/>
            <person name="Zhang Y.Q."/>
            <person name="Yu L.Y."/>
        </authorList>
    </citation>
    <scope>NUCLEOTIDE SEQUENCE [LARGE SCALE GENOMIC DNA]</scope>
    <source>
        <strain evidence="3 4">CPCC 204357</strain>
    </source>
</reference>
<gene>
    <name evidence="3" type="ORF">E9998_05700</name>
</gene>
<feature type="active site" description="Nucleophile" evidence="1">
    <location>
        <position position="119"/>
    </location>
</feature>
<dbReference type="EMBL" id="STGX01000003">
    <property type="protein sequence ID" value="THV30866.1"/>
    <property type="molecule type" value="Genomic_DNA"/>
</dbReference>
<feature type="binding site" evidence="2">
    <location>
        <position position="8"/>
    </location>
    <ligand>
        <name>Zn(2+)</name>
        <dbReference type="ChEBI" id="CHEBI:29105"/>
        <label>2</label>
    </ligand>
</feature>
<dbReference type="GO" id="GO:0046872">
    <property type="term" value="F:metal ion binding"/>
    <property type="evidence" value="ECO:0007669"/>
    <property type="project" value="UniProtKB-KW"/>
</dbReference>